<dbReference type="RefSeq" id="WP_284330431.1">
    <property type="nucleotide sequence ID" value="NZ_BSOA01000003.1"/>
</dbReference>
<dbReference type="PANTHER" id="PTHR42743:SF2">
    <property type="entry name" value="AMINODEOXYCHORISMATE LYASE"/>
    <property type="match status" value="1"/>
</dbReference>
<comment type="subunit">
    <text evidence="3">Homodimer.</text>
</comment>
<dbReference type="Gene3D" id="3.30.470.10">
    <property type="match status" value="1"/>
</dbReference>
<evidence type="ECO:0000256" key="7">
    <source>
        <dbReference type="ARBA" id="ARBA00035633"/>
    </source>
</evidence>
<dbReference type="SUPFAM" id="SSF56752">
    <property type="entry name" value="D-aminoacid aminotransferase-like PLP-dependent enzymes"/>
    <property type="match status" value="1"/>
</dbReference>
<evidence type="ECO:0000256" key="1">
    <source>
        <dbReference type="ARBA" id="ARBA00001933"/>
    </source>
</evidence>
<evidence type="ECO:0000313" key="11">
    <source>
        <dbReference type="EMBL" id="GLQ87005.1"/>
    </source>
</evidence>
<dbReference type="CDD" id="cd01559">
    <property type="entry name" value="ADCL_like"/>
    <property type="match status" value="1"/>
</dbReference>
<name>A0ABQ5X5X6_9GAMM</name>
<dbReference type="InterPro" id="IPR043132">
    <property type="entry name" value="BCAT-like_C"/>
</dbReference>
<comment type="caution">
    <text evidence="11">The sequence shown here is derived from an EMBL/GenBank/DDBJ whole genome shotgun (WGS) entry which is preliminary data.</text>
</comment>
<reference evidence="12" key="1">
    <citation type="journal article" date="2019" name="Int. J. Syst. Evol. Microbiol.">
        <title>The Global Catalogue of Microorganisms (GCM) 10K type strain sequencing project: providing services to taxonomists for standard genome sequencing and annotation.</title>
        <authorList>
            <consortium name="The Broad Institute Genomics Platform"/>
            <consortium name="The Broad Institute Genome Sequencing Center for Infectious Disease"/>
            <person name="Wu L."/>
            <person name="Ma J."/>
        </authorList>
    </citation>
    <scope>NUCLEOTIDE SEQUENCE [LARGE SCALE GENOMIC DNA]</scope>
    <source>
        <strain evidence="12">NBRC 111981</strain>
    </source>
</reference>
<dbReference type="PANTHER" id="PTHR42743">
    <property type="entry name" value="AMINO-ACID AMINOTRANSFERASE"/>
    <property type="match status" value="1"/>
</dbReference>
<dbReference type="EMBL" id="BSOA01000003">
    <property type="protein sequence ID" value="GLQ87005.1"/>
    <property type="molecule type" value="Genomic_DNA"/>
</dbReference>
<sequence>MMLINGQPSDSVSALDRGLSYGDGLFETIRFEQGAAPLWARHMQRLVAGCERLRIPQPDAELLWQEAQQASGGQTRFVLRITVTRGLGERGYAPPAVALPTRIVAAFPVPVISNELYTDGIRLHRCRTMLADQPLLAGIKHLNRLEQVLARAEWSDPGFGEGLLCDSHGHAISATAANLFAVVDGVPVTPALDRCGVAGVARAEMLAAFPQCQVRDLPLGEALRASELFLSSSVRGILPVQAVGDNVYAPGPVGRAMQQHWLDLGFRDALAYSTRPA</sequence>
<evidence type="ECO:0000256" key="3">
    <source>
        <dbReference type="ARBA" id="ARBA00011738"/>
    </source>
</evidence>
<dbReference type="InterPro" id="IPR001544">
    <property type="entry name" value="Aminotrans_IV"/>
</dbReference>
<evidence type="ECO:0000256" key="2">
    <source>
        <dbReference type="ARBA" id="ARBA00009320"/>
    </source>
</evidence>
<evidence type="ECO:0000256" key="6">
    <source>
        <dbReference type="ARBA" id="ARBA00023239"/>
    </source>
</evidence>
<comment type="cofactor">
    <cofactor evidence="1">
        <name>pyridoxal 5'-phosphate</name>
        <dbReference type="ChEBI" id="CHEBI:597326"/>
    </cofactor>
</comment>
<gene>
    <name evidence="11" type="primary">pabC</name>
    <name evidence="11" type="ORF">GCM10007898_05710</name>
</gene>
<comment type="similarity">
    <text evidence="2">Belongs to the class-IV pyridoxal-phosphate-dependent aminotransferase family.</text>
</comment>
<proteinExistence type="inferred from homology"/>
<keyword evidence="5" id="KW-0289">Folate biosynthesis</keyword>
<comment type="pathway">
    <text evidence="7">Cofactor biosynthesis; tetrahydrofolate biosynthesis; 4-aminobenzoate from chorismate: step 2/2.</text>
</comment>
<dbReference type="InterPro" id="IPR017824">
    <property type="entry name" value="Aminodeoxychorismate_lyase_IV"/>
</dbReference>
<dbReference type="InterPro" id="IPR043131">
    <property type="entry name" value="BCAT-like_N"/>
</dbReference>
<evidence type="ECO:0000256" key="4">
    <source>
        <dbReference type="ARBA" id="ARBA00022898"/>
    </source>
</evidence>
<dbReference type="GO" id="GO:0016829">
    <property type="term" value="F:lyase activity"/>
    <property type="evidence" value="ECO:0007669"/>
    <property type="project" value="UniProtKB-KW"/>
</dbReference>
<dbReference type="InterPro" id="IPR036038">
    <property type="entry name" value="Aminotransferase-like"/>
</dbReference>
<keyword evidence="12" id="KW-1185">Reference proteome</keyword>
<accession>A0ABQ5X5X6</accession>
<dbReference type="NCBIfam" id="NF004761">
    <property type="entry name" value="PRK06092.1"/>
    <property type="match status" value="1"/>
</dbReference>
<evidence type="ECO:0000256" key="8">
    <source>
        <dbReference type="ARBA" id="ARBA00035676"/>
    </source>
</evidence>
<dbReference type="Gene3D" id="3.20.10.10">
    <property type="entry name" value="D-amino Acid Aminotransferase, subunit A, domain 2"/>
    <property type="match status" value="1"/>
</dbReference>
<protein>
    <recommendedName>
        <fullName evidence="8 10">Aminodeoxychorismate lyase</fullName>
        <ecNumber evidence="8 10">4.1.3.38</ecNumber>
    </recommendedName>
</protein>
<keyword evidence="4" id="KW-0663">Pyridoxal phosphate</keyword>
<dbReference type="InterPro" id="IPR050571">
    <property type="entry name" value="Class-IV_PLP-Dep_Aminotrnsfr"/>
</dbReference>
<dbReference type="NCBIfam" id="TIGR03461">
    <property type="entry name" value="pabC_Proteo"/>
    <property type="match status" value="1"/>
</dbReference>
<evidence type="ECO:0000256" key="9">
    <source>
        <dbReference type="ARBA" id="ARBA00049529"/>
    </source>
</evidence>
<evidence type="ECO:0000256" key="5">
    <source>
        <dbReference type="ARBA" id="ARBA00022909"/>
    </source>
</evidence>
<comment type="catalytic activity">
    <reaction evidence="9">
        <text>4-amino-4-deoxychorismate = 4-aminobenzoate + pyruvate + H(+)</text>
        <dbReference type="Rhea" id="RHEA:16201"/>
        <dbReference type="ChEBI" id="CHEBI:15361"/>
        <dbReference type="ChEBI" id="CHEBI:15378"/>
        <dbReference type="ChEBI" id="CHEBI:17836"/>
        <dbReference type="ChEBI" id="CHEBI:58406"/>
        <dbReference type="EC" id="4.1.3.38"/>
    </reaction>
</comment>
<evidence type="ECO:0000313" key="12">
    <source>
        <dbReference type="Proteomes" id="UP001156627"/>
    </source>
</evidence>
<evidence type="ECO:0000256" key="10">
    <source>
        <dbReference type="NCBIfam" id="TIGR03461"/>
    </source>
</evidence>
<dbReference type="Pfam" id="PF01063">
    <property type="entry name" value="Aminotran_4"/>
    <property type="match status" value="1"/>
</dbReference>
<dbReference type="EC" id="4.1.3.38" evidence="8 10"/>
<keyword evidence="6 11" id="KW-0456">Lyase</keyword>
<organism evidence="11 12">
    <name type="scientific">Dyella flagellata</name>
    <dbReference type="NCBI Taxonomy" id="1867833"/>
    <lineage>
        <taxon>Bacteria</taxon>
        <taxon>Pseudomonadati</taxon>
        <taxon>Pseudomonadota</taxon>
        <taxon>Gammaproteobacteria</taxon>
        <taxon>Lysobacterales</taxon>
        <taxon>Rhodanobacteraceae</taxon>
        <taxon>Dyella</taxon>
    </lineage>
</organism>
<dbReference type="Proteomes" id="UP001156627">
    <property type="component" value="Unassembled WGS sequence"/>
</dbReference>